<feature type="binding site" evidence="9">
    <location>
        <position position="40"/>
    </location>
    <ligand>
        <name>Zn(2+)</name>
        <dbReference type="ChEBI" id="CHEBI:29105"/>
    </ligand>
</feature>
<evidence type="ECO:0000256" key="5">
    <source>
        <dbReference type="ARBA" id="ARBA00022980"/>
    </source>
</evidence>
<comment type="similarity">
    <text evidence="8 9">Belongs to the universal ribosomal protein uS14 family. Zinc-binding uS14 subfamily.</text>
</comment>
<comment type="function">
    <text evidence="9">Binds 16S rRNA, required for the assembly of 30S particles and may also be responsible for determining the conformation of the 16S rRNA at the A site.</text>
</comment>
<evidence type="ECO:0000256" key="4">
    <source>
        <dbReference type="ARBA" id="ARBA00022884"/>
    </source>
</evidence>
<dbReference type="GO" id="GO:0019843">
    <property type="term" value="F:rRNA binding"/>
    <property type="evidence" value="ECO:0007669"/>
    <property type="project" value="UniProtKB-UniRule"/>
</dbReference>
<dbReference type="PANTHER" id="PTHR19836">
    <property type="entry name" value="30S RIBOSOMAL PROTEIN S14"/>
    <property type="match status" value="1"/>
</dbReference>
<feature type="binding site" evidence="9">
    <location>
        <position position="24"/>
    </location>
    <ligand>
        <name>Zn(2+)</name>
        <dbReference type="ChEBI" id="CHEBI:29105"/>
    </ligand>
</feature>
<feature type="binding site" evidence="9">
    <location>
        <position position="27"/>
    </location>
    <ligand>
        <name>Zn(2+)</name>
        <dbReference type="ChEBI" id="CHEBI:29105"/>
    </ligand>
</feature>
<feature type="binding site" evidence="9">
    <location>
        <position position="43"/>
    </location>
    <ligand>
        <name>Zn(2+)</name>
        <dbReference type="ChEBI" id="CHEBI:29105"/>
    </ligand>
</feature>
<organism evidence="10 11">
    <name type="scientific">Pseudothermotoga thermarum DSM 5069</name>
    <dbReference type="NCBI Taxonomy" id="688269"/>
    <lineage>
        <taxon>Bacteria</taxon>
        <taxon>Thermotogati</taxon>
        <taxon>Thermotogota</taxon>
        <taxon>Thermotogae</taxon>
        <taxon>Thermotogales</taxon>
        <taxon>Thermotogaceae</taxon>
        <taxon>Pseudothermotoga</taxon>
    </lineage>
</organism>
<dbReference type="GO" id="GO:0006412">
    <property type="term" value="P:translation"/>
    <property type="evidence" value="ECO:0007669"/>
    <property type="project" value="UniProtKB-UniRule"/>
</dbReference>
<dbReference type="STRING" id="688269.Theth_0731"/>
<dbReference type="KEGG" id="tta:Theth_0731"/>
<dbReference type="InterPro" id="IPR043140">
    <property type="entry name" value="Ribosomal_uS14_sf"/>
</dbReference>
<comment type="subunit">
    <text evidence="9">Part of the 30S ribosomal subunit. Contacts proteins S3 and S10.</text>
</comment>
<dbReference type="GO" id="GO:0008270">
    <property type="term" value="F:zinc ion binding"/>
    <property type="evidence" value="ECO:0007669"/>
    <property type="project" value="UniProtKB-UniRule"/>
</dbReference>
<comment type="cofactor">
    <cofactor evidence="9">
        <name>Zn(2+)</name>
        <dbReference type="ChEBI" id="CHEBI:29105"/>
    </cofactor>
    <text evidence="9">Binds 1 zinc ion per subunit.</text>
</comment>
<dbReference type="InterPro" id="IPR018271">
    <property type="entry name" value="Ribosomal_uS14_CS"/>
</dbReference>
<keyword evidence="3 9" id="KW-0862">Zinc</keyword>
<dbReference type="Gene3D" id="4.10.830.10">
    <property type="entry name" value="30s Ribosomal Protein S14, Chain N"/>
    <property type="match status" value="1"/>
</dbReference>
<dbReference type="OrthoDB" id="9810484at2"/>
<protein>
    <recommendedName>
        <fullName evidence="7 9">Small ribosomal subunit protein uS14</fullName>
    </recommendedName>
</protein>
<dbReference type="GO" id="GO:0015935">
    <property type="term" value="C:small ribosomal subunit"/>
    <property type="evidence" value="ECO:0007669"/>
    <property type="project" value="TreeGrafter"/>
</dbReference>
<dbReference type="HAMAP" id="MF_01364_B">
    <property type="entry name" value="Ribosomal_uS14_2_B"/>
    <property type="match status" value="1"/>
</dbReference>
<dbReference type="Proteomes" id="UP000006804">
    <property type="component" value="Chromosome"/>
</dbReference>
<keyword evidence="2 9" id="KW-0699">rRNA-binding</keyword>
<reference evidence="10 11" key="1">
    <citation type="submission" date="2010-11" db="EMBL/GenBank/DDBJ databases">
        <title>The complete genome of Thermotoga thermarum DSM 5069.</title>
        <authorList>
            <consortium name="US DOE Joint Genome Institute (JGI-PGF)"/>
            <person name="Lucas S."/>
            <person name="Copeland A."/>
            <person name="Lapidus A."/>
            <person name="Bruce D."/>
            <person name="Goodwin L."/>
            <person name="Pitluck S."/>
            <person name="Kyrpides N."/>
            <person name="Mavromatis K."/>
            <person name="Ivanova N."/>
            <person name="Zeytun A."/>
            <person name="Brettin T."/>
            <person name="Detter J.C."/>
            <person name="Tapia R."/>
            <person name="Han C."/>
            <person name="Land M."/>
            <person name="Hauser L."/>
            <person name="Markowitz V."/>
            <person name="Cheng J.-F."/>
            <person name="Hugenholtz P."/>
            <person name="Woyke T."/>
            <person name="Wu D."/>
            <person name="Spring S."/>
            <person name="Schroeder M."/>
            <person name="Brambilla E."/>
            <person name="Klenk H.-P."/>
            <person name="Eisen J.A."/>
        </authorList>
    </citation>
    <scope>NUCLEOTIDE SEQUENCE [LARGE SCALE GENOMIC DNA]</scope>
    <source>
        <strain evidence="10 11">DSM 5069</strain>
    </source>
</reference>
<dbReference type="eggNOG" id="COG0199">
    <property type="taxonomic scope" value="Bacteria"/>
</dbReference>
<name>F7YY08_9THEM</name>
<dbReference type="GO" id="GO:0005737">
    <property type="term" value="C:cytoplasm"/>
    <property type="evidence" value="ECO:0007669"/>
    <property type="project" value="UniProtKB-ARBA"/>
</dbReference>
<gene>
    <name evidence="9" type="primary">rpsZ</name>
    <name evidence="9" type="synonym">rpsN</name>
    <name evidence="10" type="ORF">Theth_0731</name>
</gene>
<evidence type="ECO:0000256" key="6">
    <source>
        <dbReference type="ARBA" id="ARBA00023274"/>
    </source>
</evidence>
<evidence type="ECO:0000256" key="9">
    <source>
        <dbReference type="HAMAP-Rule" id="MF_01364"/>
    </source>
</evidence>
<dbReference type="InterPro" id="IPR001209">
    <property type="entry name" value="Ribosomal_uS14"/>
</dbReference>
<evidence type="ECO:0000256" key="2">
    <source>
        <dbReference type="ARBA" id="ARBA00022730"/>
    </source>
</evidence>
<sequence>MPRKALIERWKKPKKFKVREYTRCKICGRARSVYREFNLCRVCFRKMALEGKLPGVKKASW</sequence>
<keyword evidence="1 9" id="KW-0479">Metal-binding</keyword>
<dbReference type="AlphaFoldDB" id="F7YY08"/>
<dbReference type="SUPFAM" id="SSF57716">
    <property type="entry name" value="Glucocorticoid receptor-like (DNA-binding domain)"/>
    <property type="match status" value="1"/>
</dbReference>
<dbReference type="PROSITE" id="PS00527">
    <property type="entry name" value="RIBOSOMAL_S14"/>
    <property type="match status" value="1"/>
</dbReference>
<keyword evidence="4 9" id="KW-0694">RNA-binding</keyword>
<keyword evidence="6 9" id="KW-0687">Ribonucleoprotein</keyword>
<dbReference type="PATRIC" id="fig|688269.3.peg.755"/>
<dbReference type="GO" id="GO:0003735">
    <property type="term" value="F:structural constituent of ribosome"/>
    <property type="evidence" value="ECO:0007669"/>
    <property type="project" value="InterPro"/>
</dbReference>
<evidence type="ECO:0000256" key="1">
    <source>
        <dbReference type="ARBA" id="ARBA00022723"/>
    </source>
</evidence>
<evidence type="ECO:0000256" key="8">
    <source>
        <dbReference type="ARBA" id="ARBA00060857"/>
    </source>
</evidence>
<keyword evidence="5 9" id="KW-0689">Ribosomal protein</keyword>
<proteinExistence type="inferred from homology"/>
<evidence type="ECO:0000313" key="10">
    <source>
        <dbReference type="EMBL" id="AEH50816.1"/>
    </source>
</evidence>
<evidence type="ECO:0000313" key="11">
    <source>
        <dbReference type="Proteomes" id="UP000006804"/>
    </source>
</evidence>
<dbReference type="PANTHER" id="PTHR19836:SF19">
    <property type="entry name" value="SMALL RIBOSOMAL SUBUNIT PROTEIN US14M"/>
    <property type="match status" value="1"/>
</dbReference>
<dbReference type="InterPro" id="IPR023053">
    <property type="entry name" value="Ribosomal_uS14_bact"/>
</dbReference>
<dbReference type="EMBL" id="CP002351">
    <property type="protein sequence ID" value="AEH50816.1"/>
    <property type="molecule type" value="Genomic_DNA"/>
</dbReference>
<dbReference type="RefSeq" id="WP_013932038.1">
    <property type="nucleotide sequence ID" value="NC_015707.1"/>
</dbReference>
<dbReference type="FunFam" id="4.10.830.10:FF:000001">
    <property type="entry name" value="30S ribosomal protein S14 type Z"/>
    <property type="match status" value="1"/>
</dbReference>
<accession>F7YY08</accession>
<dbReference type="Pfam" id="PF00253">
    <property type="entry name" value="Ribosomal_S14"/>
    <property type="match status" value="1"/>
</dbReference>
<dbReference type="HOGENOM" id="CLU_139869_3_0_0"/>
<evidence type="ECO:0000256" key="3">
    <source>
        <dbReference type="ARBA" id="ARBA00022833"/>
    </source>
</evidence>
<evidence type="ECO:0000256" key="7">
    <source>
        <dbReference type="ARBA" id="ARBA00035167"/>
    </source>
</evidence>
<keyword evidence="11" id="KW-1185">Reference proteome</keyword>
<dbReference type="NCBIfam" id="NF005974">
    <property type="entry name" value="PRK08061.1"/>
    <property type="match status" value="1"/>
</dbReference>